<feature type="region of interest" description="Disordered" evidence="1">
    <location>
        <begin position="845"/>
        <end position="865"/>
    </location>
</feature>
<evidence type="ECO:0000256" key="1">
    <source>
        <dbReference type="SAM" id="MobiDB-lite"/>
    </source>
</evidence>
<feature type="compositionally biased region" description="Polar residues" evidence="1">
    <location>
        <begin position="393"/>
        <end position="404"/>
    </location>
</feature>
<feature type="domain" description="TmcB/TmcC TPR repeats" evidence="3">
    <location>
        <begin position="660"/>
        <end position="766"/>
    </location>
</feature>
<proteinExistence type="predicted"/>
<evidence type="ECO:0000256" key="2">
    <source>
        <dbReference type="SAM" id="Phobius"/>
    </source>
</evidence>
<sequence length="1570" mass="171386">MGGIDFRSSNPPSANANNPTTLNANSGNGGGGGLSGIIANQLADYKSVTSGKRADLRALLPTTMWEKTLFQIAYLTTRDTDFPPTLSWALTVIEDLLWFSFPFTANLHPSLPPLLVSLIDSYAVLSDYVWFKIANAVVIATIFFTTALVGGVVVSMHRRINVPIYVLRLLRLLCALIMTALSIPFATILFMGLNCFSKGELPLMGVKCVSVEHIPFLVLSPIAIVIFLVMVVVGALTFIDSSPTSTNPLAKAHGRLDAQAAMLRLLFVLLKVNVAGREGTPTWFYIVITTFGLMYHAQSLLTSPPYFDMKMNQFRVGMCAGAGSAMLTTFILHLTIGPDTGIWWTLMLPAAALGVWIGFYATHIYVKQYLKRTVRLWHRIVKEETLSVIGGESTITTPNQSTGAAVNKPPSVAGGSVTRTANTGLSFSVKSPSFTRTGAGSDNNLNSSGGNLPAADPSSPPTAGGGAVYGRESTISTQVMSSLSRGMQRARTTSNSAALNSAVDGVHASMSRQGSRTNAAAGRANTSQSNLEDASNINNLLKATSLDLLTAVMERQPKRRMHVFDSPAQVEISIRFIRENPTQRQISLGLQLLERGLLEFPRNSQLLLLAASYLSSYYGVEGERAAEQVIQVLQTGKIAVPMDVRFLIFCRERSLRAQGVHVLDTAAVDTLMREVRSLHLKSLYSVRDAWEAIRTGASANVLADVVARLAEYQSGADACYRKLLDKNQHDRQLLRLYSQYLMWVCADQVRAAQILEHADELEINESRHPMGAIRGHQSSFERPILGNESSPFSMASAMPPSVMGSGIVKASAILEGGDASPGESNEVVNSEHDDHAPIKERITLNDVGPQTGSGHTGKEGSRAKSSMLVPINQVAFYTRKSMEKLVSAAKSKKEGGAVGGGSILYTREKQGDAHACNKMHDSPSQSLEPSLHHLHHPGGKHQHDGHQVPSANISRNNSETGPHGMGYSASDTSGTSASRAMRRKMAKRRLLAERVASPLNRVGYFNFSAALFAISVCVGFFLCMSLFVSTTRFLNGEFETARNARRACRAAAESVRFMVHSNLVGSRTNFASAVRDANSSVAELMTQQIPVLTRYYGSLAIEVPKFRLYLRLVSNDTIDYSGIDVSPLEAVVRIAQMTTLALGFNYGELRPEVVNRMPDLSWLVENMSDVFFTVRQLSYVLVDSYKATLQWNTIYLTICAVTSGVLLIVCVWVCYKSVFQRYFSGEATVHALLGQVNRRSAANLVTTLEEEIELFREVIDLEGEEGLEDASDLKFSSGIADDKAVRYHRKHKYLSLLLWCAVIFGVLIGSMYAITITSLNREADLKRMVYSTDRRNLASLLRIYSREWTQTLATDIPKTTLVRYMRGVITDISFIHESLVNDPGGLSDMLPELTVLPRSCAAASSCTAAINRPEIGYTRAMSELPLNTAMYRLIETAIEVTNAMTVTGSHVGFASSPAAPKLELMLAISSDLTSRLSALDVGIQKILNDRVIASSFICVVVFVVFVVLLVVAMGALFWIALRKLRREARALTTLLYLLPQQILTQSPELSTFIESGGLTLRTSRSSELNA</sequence>
<evidence type="ECO:0000259" key="3">
    <source>
        <dbReference type="Pfam" id="PF25474"/>
    </source>
</evidence>
<name>A0A1Y2HPA1_9FUNG</name>
<feature type="transmembrane region" description="Helical" evidence="2">
    <location>
        <begin position="169"/>
        <end position="193"/>
    </location>
</feature>
<dbReference type="PANTHER" id="PTHR31600:SF2">
    <property type="entry name" value="GAMETE ENRICHED GENE 10 PROTEIN-RELATED"/>
    <property type="match status" value="1"/>
</dbReference>
<dbReference type="EMBL" id="MCFL01000017">
    <property type="protein sequence ID" value="ORZ36428.1"/>
    <property type="molecule type" value="Genomic_DNA"/>
</dbReference>
<evidence type="ECO:0000313" key="5">
    <source>
        <dbReference type="Proteomes" id="UP000193411"/>
    </source>
</evidence>
<organism evidence="4 5">
    <name type="scientific">Catenaria anguillulae PL171</name>
    <dbReference type="NCBI Taxonomy" id="765915"/>
    <lineage>
        <taxon>Eukaryota</taxon>
        <taxon>Fungi</taxon>
        <taxon>Fungi incertae sedis</taxon>
        <taxon>Blastocladiomycota</taxon>
        <taxon>Blastocladiomycetes</taxon>
        <taxon>Blastocladiales</taxon>
        <taxon>Catenariaceae</taxon>
        <taxon>Catenaria</taxon>
    </lineage>
</organism>
<feature type="transmembrane region" description="Helical" evidence="2">
    <location>
        <begin position="314"/>
        <end position="336"/>
    </location>
</feature>
<reference evidence="4 5" key="1">
    <citation type="submission" date="2016-07" db="EMBL/GenBank/DDBJ databases">
        <title>Pervasive Adenine N6-methylation of Active Genes in Fungi.</title>
        <authorList>
            <consortium name="DOE Joint Genome Institute"/>
            <person name="Mondo S.J."/>
            <person name="Dannebaum R.O."/>
            <person name="Kuo R.C."/>
            <person name="Labutti K."/>
            <person name="Haridas S."/>
            <person name="Kuo A."/>
            <person name="Salamov A."/>
            <person name="Ahrendt S.R."/>
            <person name="Lipzen A."/>
            <person name="Sullivan W."/>
            <person name="Andreopoulos W.B."/>
            <person name="Clum A."/>
            <person name="Lindquist E."/>
            <person name="Daum C."/>
            <person name="Ramamoorthy G.K."/>
            <person name="Gryganskyi A."/>
            <person name="Culley D."/>
            <person name="Magnuson J.K."/>
            <person name="James T.Y."/>
            <person name="O'Malley M.A."/>
            <person name="Stajich J.E."/>
            <person name="Spatafora J.W."/>
            <person name="Visel A."/>
            <person name="Grigoriev I.V."/>
        </authorList>
    </citation>
    <scope>NUCLEOTIDE SEQUENCE [LARGE SCALE GENOMIC DNA]</scope>
    <source>
        <strain evidence="4 5">PL171</strain>
    </source>
</reference>
<dbReference type="InterPro" id="IPR052994">
    <property type="entry name" value="Tiny_macrocysts_regulators"/>
</dbReference>
<dbReference type="PANTHER" id="PTHR31600">
    <property type="entry name" value="TINY MACROCYSTS PROTEIN B-RELATED"/>
    <property type="match status" value="1"/>
</dbReference>
<keyword evidence="2" id="KW-1133">Transmembrane helix</keyword>
<keyword evidence="5" id="KW-1185">Reference proteome</keyword>
<evidence type="ECO:0000313" key="4">
    <source>
        <dbReference type="EMBL" id="ORZ36428.1"/>
    </source>
</evidence>
<feature type="transmembrane region" description="Helical" evidence="2">
    <location>
        <begin position="133"/>
        <end position="157"/>
    </location>
</feature>
<feature type="region of interest" description="Disordered" evidence="1">
    <location>
        <begin position="393"/>
        <end position="469"/>
    </location>
</feature>
<dbReference type="InterPro" id="IPR057352">
    <property type="entry name" value="TPR_TmcB/C"/>
</dbReference>
<feature type="transmembrane region" description="Helical" evidence="2">
    <location>
        <begin position="213"/>
        <end position="239"/>
    </location>
</feature>
<comment type="caution">
    <text evidence="4">The sequence shown here is derived from an EMBL/GenBank/DDBJ whole genome shotgun (WGS) entry which is preliminary data.</text>
</comment>
<feature type="compositionally biased region" description="Low complexity" evidence="1">
    <location>
        <begin position="8"/>
        <end position="26"/>
    </location>
</feature>
<feature type="transmembrane region" description="Helical" evidence="2">
    <location>
        <begin position="1004"/>
        <end position="1028"/>
    </location>
</feature>
<feature type="compositionally biased region" description="Polar residues" evidence="1">
    <location>
        <begin position="417"/>
        <end position="442"/>
    </location>
</feature>
<feature type="compositionally biased region" description="Low complexity" evidence="1">
    <location>
        <begin position="443"/>
        <end position="452"/>
    </location>
</feature>
<keyword evidence="2" id="KW-0812">Transmembrane</keyword>
<feature type="region of interest" description="Disordered" evidence="1">
    <location>
        <begin position="912"/>
        <end position="982"/>
    </location>
</feature>
<dbReference type="Proteomes" id="UP000193411">
    <property type="component" value="Unassembled WGS sequence"/>
</dbReference>
<accession>A0A1Y2HPA1</accession>
<keyword evidence="2" id="KW-0472">Membrane</keyword>
<feature type="transmembrane region" description="Helical" evidence="2">
    <location>
        <begin position="1491"/>
        <end position="1521"/>
    </location>
</feature>
<feature type="compositionally biased region" description="Polar residues" evidence="1">
    <location>
        <begin position="949"/>
        <end position="960"/>
    </location>
</feature>
<feature type="transmembrane region" description="Helical" evidence="2">
    <location>
        <begin position="1194"/>
        <end position="1215"/>
    </location>
</feature>
<feature type="transmembrane region" description="Helical" evidence="2">
    <location>
        <begin position="1293"/>
        <end position="1314"/>
    </location>
</feature>
<feature type="transmembrane region" description="Helical" evidence="2">
    <location>
        <begin position="342"/>
        <end position="366"/>
    </location>
</feature>
<feature type="transmembrane region" description="Helical" evidence="2">
    <location>
        <begin position="282"/>
        <end position="302"/>
    </location>
</feature>
<feature type="region of interest" description="Disordered" evidence="1">
    <location>
        <begin position="1"/>
        <end position="27"/>
    </location>
</feature>
<protein>
    <recommendedName>
        <fullName evidence="3">TmcB/TmcC TPR repeats domain-containing protein</fullName>
    </recommendedName>
</protein>
<gene>
    <name evidence="4" type="ORF">BCR44DRAFT_73304</name>
</gene>
<dbReference type="STRING" id="765915.A0A1Y2HPA1"/>
<dbReference type="Pfam" id="PF25474">
    <property type="entry name" value="TPR_TmcB"/>
    <property type="match status" value="1"/>
</dbReference>